<feature type="domain" description="Bacterial alpha-L-rhamnosidase N-terminal" evidence="5">
    <location>
        <begin position="150"/>
        <end position="305"/>
    </location>
</feature>
<evidence type="ECO:0000256" key="1">
    <source>
        <dbReference type="ARBA" id="ARBA00001445"/>
    </source>
</evidence>
<evidence type="ECO:0000259" key="7">
    <source>
        <dbReference type="Pfam" id="PF17390"/>
    </source>
</evidence>
<organism evidence="8 9">
    <name type="scientific">Kribbella hippodromi</name>
    <dbReference type="NCBI Taxonomy" id="434347"/>
    <lineage>
        <taxon>Bacteria</taxon>
        <taxon>Bacillati</taxon>
        <taxon>Actinomycetota</taxon>
        <taxon>Actinomycetes</taxon>
        <taxon>Propionibacteriales</taxon>
        <taxon>Kribbellaceae</taxon>
        <taxon>Kribbella</taxon>
    </lineage>
</organism>
<dbReference type="Gene3D" id="2.60.120.260">
    <property type="entry name" value="Galactose-binding domain-like"/>
    <property type="match status" value="2"/>
</dbReference>
<evidence type="ECO:0000256" key="3">
    <source>
        <dbReference type="ARBA" id="ARBA00022801"/>
    </source>
</evidence>
<dbReference type="InterPro" id="IPR035398">
    <property type="entry name" value="Bac_rhamnosid_C"/>
</dbReference>
<dbReference type="InterPro" id="IPR008928">
    <property type="entry name" value="6-hairpin_glycosidase_sf"/>
</dbReference>
<dbReference type="SUPFAM" id="SSF48208">
    <property type="entry name" value="Six-hairpin glycosidases"/>
    <property type="match status" value="1"/>
</dbReference>
<dbReference type="Proteomes" id="UP001501705">
    <property type="component" value="Unassembled WGS sequence"/>
</dbReference>
<dbReference type="PANTHER" id="PTHR33307">
    <property type="entry name" value="ALPHA-RHAMNOSIDASE (EUROFUNG)"/>
    <property type="match status" value="1"/>
</dbReference>
<protein>
    <recommendedName>
        <fullName evidence="2">alpha-L-rhamnosidase</fullName>
        <ecNumber evidence="2">3.2.1.40</ecNumber>
    </recommendedName>
</protein>
<accession>A0ABN2DF72</accession>
<sequence>MIADRDNRRLPVAVGLRAAGRIDPFGVPDPSPRLSWKFRGSQRPGSLRLQLGSEPNGLPDLYDGALPADAHTADWPVEPLRSRQRVWWRVVAAIDGGTPVPSVCASVEAALWDASEWDSAAITHAAWLDPARTGPASLPEVETAFTVAAEIVSARLYLSGAGVVVPLINGRPAIDAELEPGYSALHRSVPASAWDVTGRIRTGRNELRLSLGGGIAWVPRLPGRYTKFTAGHVPYARARLDLVDADGRLQSICSGSHWRARLGPTRTAHWFGGEDHDPQAAGDWSPAAEVATGDQRIFWRSAPPIRVVELVRPASVTRHADGSRVIDFGVNLAGRPRLDLRAAVPGAPVTLRPGELLGSDGLPQQVTTGGPIWDSTVPAATTASWHPAFVYHGARYWHVEGLSEQEPDSAVRFEVLRTDNPAAGSFATSDRFLDRLHRMIDRAVQGNMYSVFTDCPHREKLGWLEQLYLCFGPLARNYDVQAHLADAVRHMIEAQTGAGLIPSTAPELIVFDFDVHKGDSTAFRDDPNWGRAIIEVPWQLYRHYADTAVLRRALPAMGRYLHHLGSRATADGLLDFGLGDWIELDDSTPRDLVATHGWATSLRTAARAAAVLGETALATDWHRRADETWARFSSAFRDGRGQWGTGSQACWALTWTAEGIDDAERESIAQGLLAAVDRAGGAVTVGEIALPALIRALTDSGNAALLDAMIRRTDAPGYGGQVESGATALTEMWAGPAAGHLPGSQNHFMLGVIDDWILGDVAGLRQAPDSAGWAEIVVRPLLLDTVNDAAVTFDSPRGTIRAAWSRGSSGTVELEVSAPPTVRVRIETDPAVKVVRYQA</sequence>
<comment type="catalytic activity">
    <reaction evidence="1">
        <text>Hydrolysis of terminal non-reducing alpha-L-rhamnose residues in alpha-L-rhamnosides.</text>
        <dbReference type="EC" id="3.2.1.40"/>
    </reaction>
</comment>
<dbReference type="InterPro" id="IPR013737">
    <property type="entry name" value="Bac_rhamnosid_N"/>
</dbReference>
<dbReference type="Pfam" id="PF17389">
    <property type="entry name" value="Bac_rhamnosid6H"/>
    <property type="match status" value="1"/>
</dbReference>
<dbReference type="Gene3D" id="2.60.420.10">
    <property type="entry name" value="Maltose phosphorylase, domain 3"/>
    <property type="match status" value="1"/>
</dbReference>
<evidence type="ECO:0000313" key="9">
    <source>
        <dbReference type="Proteomes" id="UP001501705"/>
    </source>
</evidence>
<dbReference type="RefSeq" id="WP_344234460.1">
    <property type="nucleotide sequence ID" value="NZ_BAAAPH010000009.1"/>
</dbReference>
<evidence type="ECO:0000259" key="5">
    <source>
        <dbReference type="Pfam" id="PF08531"/>
    </source>
</evidence>
<dbReference type="Pfam" id="PF08531">
    <property type="entry name" value="Bac_rhamnosid_N"/>
    <property type="match status" value="1"/>
</dbReference>
<dbReference type="Gene3D" id="2.60.40.10">
    <property type="entry name" value="Immunoglobulins"/>
    <property type="match status" value="1"/>
</dbReference>
<evidence type="ECO:0000313" key="8">
    <source>
        <dbReference type="EMBL" id="GAA1574138.1"/>
    </source>
</evidence>
<dbReference type="Pfam" id="PF25788">
    <property type="entry name" value="Ig_Rha78A_N"/>
    <property type="match status" value="1"/>
</dbReference>
<dbReference type="PANTHER" id="PTHR33307:SF11">
    <property type="entry name" value="ALPHA-L-RHAMNOSIDASE"/>
    <property type="match status" value="1"/>
</dbReference>
<dbReference type="InterPro" id="IPR035396">
    <property type="entry name" value="Bac_rhamnosid6H"/>
</dbReference>
<name>A0ABN2DF72_9ACTN</name>
<evidence type="ECO:0000259" key="4">
    <source>
        <dbReference type="Pfam" id="PF05592"/>
    </source>
</evidence>
<dbReference type="EMBL" id="BAAAPH010000009">
    <property type="protein sequence ID" value="GAA1574138.1"/>
    <property type="molecule type" value="Genomic_DNA"/>
</dbReference>
<dbReference type="Pfam" id="PF05592">
    <property type="entry name" value="Bac_rhamnosid"/>
    <property type="match status" value="1"/>
</dbReference>
<comment type="caution">
    <text evidence="8">The sequence shown here is derived from an EMBL/GenBank/DDBJ whole genome shotgun (WGS) entry which is preliminary data.</text>
</comment>
<reference evidence="8 9" key="1">
    <citation type="journal article" date="2019" name="Int. J. Syst. Evol. Microbiol.">
        <title>The Global Catalogue of Microorganisms (GCM) 10K type strain sequencing project: providing services to taxonomists for standard genome sequencing and annotation.</title>
        <authorList>
            <consortium name="The Broad Institute Genomics Platform"/>
            <consortium name="The Broad Institute Genome Sequencing Center for Infectious Disease"/>
            <person name="Wu L."/>
            <person name="Ma J."/>
        </authorList>
    </citation>
    <scope>NUCLEOTIDE SEQUENCE [LARGE SCALE GENOMIC DNA]</scope>
    <source>
        <strain evidence="8 9">JCM 15572</strain>
    </source>
</reference>
<dbReference type="InterPro" id="IPR013783">
    <property type="entry name" value="Ig-like_fold"/>
</dbReference>
<dbReference type="InterPro" id="IPR016007">
    <property type="entry name" value="Alpha_rhamnosid"/>
</dbReference>
<feature type="domain" description="Alpha-L-rhamnosidase six-hairpin glycosidase" evidence="6">
    <location>
        <begin position="422"/>
        <end position="758"/>
    </location>
</feature>
<dbReference type="Gene3D" id="1.50.10.10">
    <property type="match status" value="1"/>
</dbReference>
<evidence type="ECO:0000259" key="6">
    <source>
        <dbReference type="Pfam" id="PF17389"/>
    </source>
</evidence>
<keyword evidence="3" id="KW-0378">Hydrolase</keyword>
<dbReference type="Pfam" id="PF17390">
    <property type="entry name" value="Bac_rhamnosid_C"/>
    <property type="match status" value="1"/>
</dbReference>
<dbReference type="EC" id="3.2.1.40" evidence="2"/>
<keyword evidence="9" id="KW-1185">Reference proteome</keyword>
<feature type="domain" description="Alpha-L-rhamnosidase concanavalin-like" evidence="4">
    <location>
        <begin position="319"/>
        <end position="406"/>
    </location>
</feature>
<evidence type="ECO:0000256" key="2">
    <source>
        <dbReference type="ARBA" id="ARBA00012652"/>
    </source>
</evidence>
<proteinExistence type="predicted"/>
<feature type="domain" description="Alpha-L-rhamnosidase C-terminal" evidence="7">
    <location>
        <begin position="763"/>
        <end position="826"/>
    </location>
</feature>
<gene>
    <name evidence="8" type="ORF">GCM10009804_33560</name>
</gene>
<dbReference type="InterPro" id="IPR012341">
    <property type="entry name" value="6hp_glycosidase-like_sf"/>
</dbReference>
<dbReference type="InterPro" id="IPR008902">
    <property type="entry name" value="Rhamnosid_concanavalin"/>
</dbReference>